<dbReference type="KEGG" id="mtw:CQW49_23090"/>
<evidence type="ECO:0000313" key="3">
    <source>
        <dbReference type="Proteomes" id="UP000230709"/>
    </source>
</evidence>
<dbReference type="InterPro" id="IPR038717">
    <property type="entry name" value="Tc1-like_DDE_dom"/>
</dbReference>
<proteinExistence type="predicted"/>
<organism evidence="2 3">
    <name type="scientific">Methylosinus trichosporium (strain ATCC 35070 / NCIMB 11131 / UNIQEM 75 / OB3b)</name>
    <dbReference type="NCBI Taxonomy" id="595536"/>
    <lineage>
        <taxon>Bacteria</taxon>
        <taxon>Pseudomonadati</taxon>
        <taxon>Pseudomonadota</taxon>
        <taxon>Alphaproteobacteria</taxon>
        <taxon>Hyphomicrobiales</taxon>
        <taxon>Methylocystaceae</taxon>
        <taxon>Methylosinus</taxon>
    </lineage>
</organism>
<dbReference type="AlphaFoldDB" id="A0A2D2D767"/>
<dbReference type="Pfam" id="PF13358">
    <property type="entry name" value="DDE_3"/>
    <property type="match status" value="1"/>
</dbReference>
<dbReference type="NCBIfam" id="NF033545">
    <property type="entry name" value="transpos_IS630"/>
    <property type="match status" value="1"/>
</dbReference>
<dbReference type="RefSeq" id="WP_099832063.1">
    <property type="nucleotide sequence ID" value="NZ_CP023739.1"/>
</dbReference>
<evidence type="ECO:0000259" key="1">
    <source>
        <dbReference type="Pfam" id="PF13358"/>
    </source>
</evidence>
<dbReference type="SUPFAM" id="SSF46689">
    <property type="entry name" value="Homeodomain-like"/>
    <property type="match status" value="1"/>
</dbReference>
<name>A0A2D2D767_METT3</name>
<gene>
    <name evidence="2" type="ORF">CQW49_23090</name>
</gene>
<geneLocation type="plasmid" evidence="3">
    <name>pob3b2</name>
</geneLocation>
<evidence type="ECO:0000313" key="2">
    <source>
        <dbReference type="EMBL" id="ATQ70847.1"/>
    </source>
</evidence>
<dbReference type="EMBL" id="CP023739">
    <property type="protein sequence ID" value="ATQ70847.1"/>
    <property type="molecule type" value="Genomic_DNA"/>
</dbReference>
<reference evidence="3" key="1">
    <citation type="submission" date="2017-10" db="EMBL/GenBank/DDBJ databases">
        <title>Completed PacBio SMRT sequence of Methylosinus trichosporium OB3b reveals presence of a third large plasmid.</title>
        <authorList>
            <person name="Charles T.C."/>
            <person name="Lynch M.D.J."/>
            <person name="Heil J.R."/>
            <person name="Cheng J."/>
        </authorList>
    </citation>
    <scope>NUCLEOTIDE SEQUENCE [LARGE SCALE GENOMIC DNA]</scope>
    <source>
        <strain evidence="3">OB3b</strain>
        <plasmid evidence="3">pob3b2</plasmid>
    </source>
</reference>
<feature type="domain" description="Tc1-like transposase DDE" evidence="1">
    <location>
        <begin position="193"/>
        <end position="345"/>
    </location>
</feature>
<sequence length="392" mass="44376">MAQDETGEKKYVVRLSGEERAQLESMLSKDKHSAKTLVKAWILRKADVSEAGEGMSDGEIIEQLEASVSMVYRVRKQLVEEGFDAVLTRKQRSRPAVPRIFDGEKEAKLIALSCSAPPEGYARWSLRLLERKVVELAIVDAASDSTIGRVLKNILQPHRKEQWVIPPHADAAFVAAMEDVLEVYRRPHDPLLPVVCLDEATKQLMKETRPPMSMQPGQPQRVDCEYERNGTASIFMIFAPLEGKREAIVTERHTAIDYAHALEHVADVMFPQATKIVLVQDNLNTHKSASLYQAFAPEKARRLTERFEWHHTPKHGSWLDMAESELSVLSSQCLARRIRDIESLRAEVAAWVADRNTHQAKADWQFTTADARIKLKSLYGLPRSKRLNHATS</sequence>
<dbReference type="Proteomes" id="UP000230709">
    <property type="component" value="Plasmid pOB3b2"/>
</dbReference>
<dbReference type="Pfam" id="PF13565">
    <property type="entry name" value="HTH_32"/>
    <property type="match status" value="1"/>
</dbReference>
<accession>A0A2D2D767</accession>
<dbReference type="InterPro" id="IPR009057">
    <property type="entry name" value="Homeodomain-like_sf"/>
</dbReference>
<dbReference type="InterPro" id="IPR047655">
    <property type="entry name" value="Transpos_IS630-like"/>
</dbReference>
<keyword evidence="2" id="KW-0614">Plasmid</keyword>
<protein>
    <submittedName>
        <fullName evidence="2">IS630 family transposase</fullName>
    </submittedName>
</protein>
<keyword evidence="3" id="KW-1185">Reference proteome</keyword>